<protein>
    <submittedName>
        <fullName evidence="9">Uncharacterized protein</fullName>
    </submittedName>
</protein>
<dbReference type="InterPro" id="IPR006671">
    <property type="entry name" value="Cyclin_N"/>
</dbReference>
<evidence type="ECO:0000256" key="3">
    <source>
        <dbReference type="ARBA" id="ARBA00023127"/>
    </source>
</evidence>
<dbReference type="PANTHER" id="PTHR10177">
    <property type="entry name" value="CYCLINS"/>
    <property type="match status" value="1"/>
</dbReference>
<dbReference type="Gene3D" id="1.10.472.10">
    <property type="entry name" value="Cyclin-like"/>
    <property type="match status" value="2"/>
</dbReference>
<reference evidence="9 10" key="1">
    <citation type="submission" date="2018-04" db="EMBL/GenBank/DDBJ databases">
        <title>The genome of golden apple snail Pomacea canaliculata provides insight into stress tolerance and invasive adaptation.</title>
        <authorList>
            <person name="Liu C."/>
            <person name="Liu B."/>
            <person name="Ren Y."/>
            <person name="Zhang Y."/>
            <person name="Wang H."/>
            <person name="Li S."/>
            <person name="Jiang F."/>
            <person name="Yin L."/>
            <person name="Zhang G."/>
            <person name="Qian W."/>
            <person name="Fan W."/>
        </authorList>
    </citation>
    <scope>NUCLEOTIDE SEQUENCE [LARGE SCALE GENOMIC DNA]</scope>
    <source>
        <strain evidence="9">SZHN2017</strain>
        <tissue evidence="9">Muscle</tissue>
    </source>
</reference>
<evidence type="ECO:0000313" key="10">
    <source>
        <dbReference type="Proteomes" id="UP000245119"/>
    </source>
</evidence>
<dbReference type="GO" id="GO:0051301">
    <property type="term" value="P:cell division"/>
    <property type="evidence" value="ECO:0007669"/>
    <property type="project" value="UniProtKB-KW"/>
</dbReference>
<dbReference type="InterPro" id="IPR036915">
    <property type="entry name" value="Cyclin-like_sf"/>
</dbReference>
<dbReference type="Pfam" id="PF00134">
    <property type="entry name" value="Cyclin_N"/>
    <property type="match status" value="1"/>
</dbReference>
<keyword evidence="2" id="KW-0498">Mitosis</keyword>
<comment type="caution">
    <text evidence="9">The sequence shown here is derived from an EMBL/GenBank/DDBJ whole genome shotgun (WGS) entry which is preliminary data.</text>
</comment>
<dbReference type="SMART" id="SM00385">
    <property type="entry name" value="CYCLIN"/>
    <property type="match status" value="2"/>
</dbReference>
<evidence type="ECO:0000259" key="8">
    <source>
        <dbReference type="SMART" id="SM01332"/>
    </source>
</evidence>
<dbReference type="PIRSF" id="PIRSF001771">
    <property type="entry name" value="Cyclin_A_B_D_E"/>
    <property type="match status" value="1"/>
</dbReference>
<dbReference type="OrthoDB" id="6272950at2759"/>
<dbReference type="AlphaFoldDB" id="A0A2T7NBX9"/>
<feature type="domain" description="Cyclin-like" evidence="7">
    <location>
        <begin position="268"/>
        <end position="352"/>
    </location>
</feature>
<keyword evidence="3 5" id="KW-0195">Cyclin</keyword>
<evidence type="ECO:0000256" key="5">
    <source>
        <dbReference type="RuleBase" id="RU000383"/>
    </source>
</evidence>
<dbReference type="EMBL" id="PZQS01000014">
    <property type="protein sequence ID" value="PVD18665.1"/>
    <property type="molecule type" value="Genomic_DNA"/>
</dbReference>
<organism evidence="9 10">
    <name type="scientific">Pomacea canaliculata</name>
    <name type="common">Golden apple snail</name>
    <dbReference type="NCBI Taxonomy" id="400727"/>
    <lineage>
        <taxon>Eukaryota</taxon>
        <taxon>Metazoa</taxon>
        <taxon>Spiralia</taxon>
        <taxon>Lophotrochozoa</taxon>
        <taxon>Mollusca</taxon>
        <taxon>Gastropoda</taxon>
        <taxon>Caenogastropoda</taxon>
        <taxon>Architaenioglossa</taxon>
        <taxon>Ampullarioidea</taxon>
        <taxon>Ampullariidae</taxon>
        <taxon>Pomacea</taxon>
    </lineage>
</organism>
<comment type="similarity">
    <text evidence="5">Belongs to the cyclin family.</text>
</comment>
<dbReference type="InterPro" id="IPR046965">
    <property type="entry name" value="Cyclin_A/B-like"/>
</dbReference>
<evidence type="ECO:0000256" key="1">
    <source>
        <dbReference type="ARBA" id="ARBA00022618"/>
    </source>
</evidence>
<dbReference type="Pfam" id="PF02984">
    <property type="entry name" value="Cyclin_C"/>
    <property type="match status" value="1"/>
</dbReference>
<dbReference type="SMART" id="SM01332">
    <property type="entry name" value="Cyclin_C"/>
    <property type="match status" value="1"/>
</dbReference>
<dbReference type="InterPro" id="IPR004367">
    <property type="entry name" value="Cyclin_C-dom"/>
</dbReference>
<dbReference type="FunFam" id="1.10.472.10:FF:000001">
    <property type="entry name" value="G2/mitotic-specific cyclin"/>
    <property type="match status" value="1"/>
</dbReference>
<evidence type="ECO:0000256" key="2">
    <source>
        <dbReference type="ARBA" id="ARBA00022776"/>
    </source>
</evidence>
<feature type="domain" description="Cyclin C-terminal" evidence="8">
    <location>
        <begin position="264"/>
        <end position="383"/>
    </location>
</feature>
<dbReference type="SUPFAM" id="SSF47954">
    <property type="entry name" value="Cyclin-like"/>
    <property type="match status" value="2"/>
</dbReference>
<keyword evidence="1" id="KW-0132">Cell division</keyword>
<evidence type="ECO:0000256" key="4">
    <source>
        <dbReference type="ARBA" id="ARBA00023306"/>
    </source>
</evidence>
<accession>A0A2T7NBX9</accession>
<name>A0A2T7NBX9_POMCA</name>
<dbReference type="Proteomes" id="UP000245119">
    <property type="component" value="Linkage Group LG14"/>
</dbReference>
<sequence>MAPCCRRLSEDLELSDVLQANKVTRRKPLVEKVTNAAFTCEKQKHVAFACDVNVNSEVPTVPPSHTTAAAGENQGHEIQKSSPRQEVKLISSHEDQQMDIDNLSSPFGSISISVPERVTDIDDHDDLFFSPEYAQDIIDYMQARENHYTLSENFLDDNPEVTSQMRSILVDWLIQVQSYEQLEDETAQLTVALVDQYLARAPVPLLRLQLLGITCVFIAAKYIERFPPLVENLCALTAGTYVAEEVLAMEHKVLKCLMFDVSMPLPNFFLARYFRVHLHDVKIKNLACYLIDLSLPSVHVVPVAPSLLAASALCLTRKLLLPQEAECWTPALAFYSKYSEKDLLQTVKLLAKILLRAPDSKYQGARSKHSDPSRLGVSMEPFLIGHPVLLQLTSENSQPSTSNSAMAAGGLEVYSTRSKRLNTACERTKGMCVEDTTVTPHRP</sequence>
<feature type="domain" description="Cyclin-like" evidence="7">
    <location>
        <begin position="171"/>
        <end position="255"/>
    </location>
</feature>
<dbReference type="InterPro" id="IPR039361">
    <property type="entry name" value="Cyclin"/>
</dbReference>
<gene>
    <name evidence="9" type="ORF">C0Q70_21215</name>
</gene>
<feature type="region of interest" description="Disordered" evidence="6">
    <location>
        <begin position="61"/>
        <end position="84"/>
    </location>
</feature>
<feature type="compositionally biased region" description="Basic and acidic residues" evidence="6">
    <location>
        <begin position="74"/>
        <end position="84"/>
    </location>
</feature>
<dbReference type="GO" id="GO:0044772">
    <property type="term" value="P:mitotic cell cycle phase transition"/>
    <property type="evidence" value="ECO:0007669"/>
    <property type="project" value="InterPro"/>
</dbReference>
<proteinExistence type="inferred from homology"/>
<evidence type="ECO:0000313" key="9">
    <source>
        <dbReference type="EMBL" id="PVD18665.1"/>
    </source>
</evidence>
<keyword evidence="10" id="KW-1185">Reference proteome</keyword>
<dbReference type="STRING" id="400727.A0A2T7NBX9"/>
<dbReference type="InterPro" id="IPR013763">
    <property type="entry name" value="Cyclin-like_dom"/>
</dbReference>
<dbReference type="GO" id="GO:0016538">
    <property type="term" value="F:cyclin-dependent protein serine/threonine kinase regulator activity"/>
    <property type="evidence" value="ECO:0007669"/>
    <property type="project" value="InterPro"/>
</dbReference>
<evidence type="ECO:0000259" key="7">
    <source>
        <dbReference type="SMART" id="SM00385"/>
    </source>
</evidence>
<evidence type="ECO:0000256" key="6">
    <source>
        <dbReference type="SAM" id="MobiDB-lite"/>
    </source>
</evidence>
<keyword evidence="4" id="KW-0131">Cell cycle</keyword>